<dbReference type="SUPFAM" id="SSF103088">
    <property type="entry name" value="OmpA-like"/>
    <property type="match status" value="1"/>
</dbReference>
<sequence>MPAPDSVLFAGAAMLALAGLAACGSETAGTGSAPEIAPVECVTIPEGVYIFENGRFTATAAALKTPAPDRVIPAPTGWAGELQTALGGAGFPWIGVSIRQNVAALTGTAPSQYAREQGFATGKTAIESDPIGGEEVTLIADAIGTETGPRAPGEALVTLMNGAISLTACQQALTDTMQGQKIQFPTNVGDISPASYALVDAVAGIAMLCDEYPIEVGAHTDLRGSDEFNLVLSQKRADAVRQYLLERGVDTDQISAVGYGESRPLDTADTLAAFDRNARIEFKARRRP</sequence>
<feature type="chain" id="PRO_5001572656" evidence="5">
    <location>
        <begin position="22"/>
        <end position="288"/>
    </location>
</feature>
<comment type="subcellular location">
    <subcellularLocation>
        <location evidence="1">Cell outer membrane</location>
    </subcellularLocation>
</comment>
<gene>
    <name evidence="7" type="ORF">HJO_02235</name>
</gene>
<dbReference type="EMBL" id="ARYK01000001">
    <property type="protein sequence ID" value="KCZ94156.1"/>
    <property type="molecule type" value="Genomic_DNA"/>
</dbReference>
<dbReference type="eggNOG" id="COG2885">
    <property type="taxonomic scope" value="Bacteria"/>
</dbReference>
<dbReference type="Proteomes" id="UP000025171">
    <property type="component" value="Unassembled WGS sequence"/>
</dbReference>
<evidence type="ECO:0000259" key="6">
    <source>
        <dbReference type="PROSITE" id="PS51123"/>
    </source>
</evidence>
<dbReference type="InterPro" id="IPR006664">
    <property type="entry name" value="OMP_bac"/>
</dbReference>
<dbReference type="PATRIC" id="fig|1280950.3.peg.457"/>
<dbReference type="PRINTS" id="PR01021">
    <property type="entry name" value="OMPADOMAIN"/>
</dbReference>
<keyword evidence="2 4" id="KW-0472">Membrane</keyword>
<dbReference type="PANTHER" id="PTHR30329">
    <property type="entry name" value="STATOR ELEMENT OF FLAGELLAR MOTOR COMPLEX"/>
    <property type="match status" value="1"/>
</dbReference>
<dbReference type="RefSeq" id="WP_156945388.1">
    <property type="nucleotide sequence ID" value="NZ_ARYK01000001.1"/>
</dbReference>
<dbReference type="GO" id="GO:0009279">
    <property type="term" value="C:cell outer membrane"/>
    <property type="evidence" value="ECO:0007669"/>
    <property type="project" value="UniProtKB-SubCell"/>
</dbReference>
<evidence type="ECO:0000256" key="5">
    <source>
        <dbReference type="SAM" id="SignalP"/>
    </source>
</evidence>
<evidence type="ECO:0000256" key="2">
    <source>
        <dbReference type="ARBA" id="ARBA00023136"/>
    </source>
</evidence>
<keyword evidence="8" id="KW-1185">Reference proteome</keyword>
<dbReference type="InterPro" id="IPR006665">
    <property type="entry name" value="OmpA-like"/>
</dbReference>
<dbReference type="AlphaFoldDB" id="A0A059FUH7"/>
<name>A0A059FUH7_9PROT</name>
<evidence type="ECO:0000256" key="3">
    <source>
        <dbReference type="ARBA" id="ARBA00023237"/>
    </source>
</evidence>
<protein>
    <submittedName>
        <fullName evidence="7">OmpA family protein</fullName>
    </submittedName>
</protein>
<comment type="caution">
    <text evidence="7">The sequence shown here is derived from an EMBL/GenBank/DDBJ whole genome shotgun (WGS) entry which is preliminary data.</text>
</comment>
<dbReference type="STRING" id="1280950.HJO_02235"/>
<feature type="signal peptide" evidence="5">
    <location>
        <begin position="1"/>
        <end position="21"/>
    </location>
</feature>
<dbReference type="InterPro" id="IPR050330">
    <property type="entry name" value="Bact_OuterMem_StrucFunc"/>
</dbReference>
<dbReference type="CDD" id="cd07185">
    <property type="entry name" value="OmpA_C-like"/>
    <property type="match status" value="1"/>
</dbReference>
<evidence type="ECO:0000256" key="4">
    <source>
        <dbReference type="PROSITE-ProRule" id="PRU00473"/>
    </source>
</evidence>
<organism evidence="7 8">
    <name type="scientific">Hyphomonas johnsonii MHS-2</name>
    <dbReference type="NCBI Taxonomy" id="1280950"/>
    <lineage>
        <taxon>Bacteria</taxon>
        <taxon>Pseudomonadati</taxon>
        <taxon>Pseudomonadota</taxon>
        <taxon>Alphaproteobacteria</taxon>
        <taxon>Hyphomonadales</taxon>
        <taxon>Hyphomonadaceae</taxon>
        <taxon>Hyphomonas</taxon>
    </lineage>
</organism>
<evidence type="ECO:0000256" key="1">
    <source>
        <dbReference type="ARBA" id="ARBA00004442"/>
    </source>
</evidence>
<reference evidence="7 8" key="1">
    <citation type="journal article" date="2014" name="Antonie Van Leeuwenhoek">
        <title>Hyphomonas beringensis sp. nov. and Hyphomonas chukchiensis sp. nov., isolated from surface seawater of the Bering Sea and Chukchi Sea.</title>
        <authorList>
            <person name="Li C."/>
            <person name="Lai Q."/>
            <person name="Li G."/>
            <person name="Dong C."/>
            <person name="Wang J."/>
            <person name="Liao Y."/>
            <person name="Shao Z."/>
        </authorList>
    </citation>
    <scope>NUCLEOTIDE SEQUENCE [LARGE SCALE GENOMIC DNA]</scope>
    <source>
        <strain evidence="7 8">MHS-2</strain>
    </source>
</reference>
<dbReference type="Pfam" id="PF00691">
    <property type="entry name" value="OmpA"/>
    <property type="match status" value="1"/>
</dbReference>
<feature type="domain" description="OmpA-like" evidence="6">
    <location>
        <begin position="171"/>
        <end position="288"/>
    </location>
</feature>
<dbReference type="InterPro" id="IPR036737">
    <property type="entry name" value="OmpA-like_sf"/>
</dbReference>
<keyword evidence="5" id="KW-0732">Signal</keyword>
<dbReference type="PANTHER" id="PTHR30329:SF21">
    <property type="entry name" value="LIPOPROTEIN YIAD-RELATED"/>
    <property type="match status" value="1"/>
</dbReference>
<dbReference type="Gene3D" id="3.30.1330.60">
    <property type="entry name" value="OmpA-like domain"/>
    <property type="match status" value="1"/>
</dbReference>
<dbReference type="PROSITE" id="PS51123">
    <property type="entry name" value="OMPA_2"/>
    <property type="match status" value="1"/>
</dbReference>
<accession>A0A059FUH7</accession>
<evidence type="ECO:0000313" key="8">
    <source>
        <dbReference type="Proteomes" id="UP000025171"/>
    </source>
</evidence>
<keyword evidence="3" id="KW-0998">Cell outer membrane</keyword>
<dbReference type="OrthoDB" id="5525824at2"/>
<evidence type="ECO:0000313" key="7">
    <source>
        <dbReference type="EMBL" id="KCZ94156.1"/>
    </source>
</evidence>
<proteinExistence type="predicted"/>